<keyword evidence="2" id="KW-1133">Transmembrane helix</keyword>
<dbReference type="Proteomes" id="UP000034793">
    <property type="component" value="Unassembled WGS sequence"/>
</dbReference>
<dbReference type="InterPro" id="IPR052534">
    <property type="entry name" value="Extracell_DNA_Util/SecSys_Comp"/>
</dbReference>
<feature type="coiled-coil region" evidence="1">
    <location>
        <begin position="52"/>
        <end position="89"/>
    </location>
</feature>
<accession>A0A0G0SYN8</accession>
<comment type="caution">
    <text evidence="3">The sequence shown here is derived from an EMBL/GenBank/DDBJ whole genome shotgun (WGS) entry which is preliminary data.</text>
</comment>
<name>A0A0G0SYN8_9BACT</name>
<dbReference type="Pfam" id="PF05137">
    <property type="entry name" value="PilN"/>
    <property type="match status" value="1"/>
</dbReference>
<keyword evidence="1" id="KW-0175">Coiled coil</keyword>
<feature type="transmembrane region" description="Helical" evidence="2">
    <location>
        <begin position="26"/>
        <end position="48"/>
    </location>
</feature>
<evidence type="ECO:0000313" key="4">
    <source>
        <dbReference type="Proteomes" id="UP000034793"/>
    </source>
</evidence>
<organism evidence="3 4">
    <name type="scientific">Candidatus Woesebacteria bacterium GW2011_GWA1_39_8</name>
    <dbReference type="NCBI Taxonomy" id="1618552"/>
    <lineage>
        <taxon>Bacteria</taxon>
        <taxon>Candidatus Woeseibacteriota</taxon>
    </lineage>
</organism>
<proteinExistence type="predicted"/>
<dbReference type="PANTHER" id="PTHR40278:SF1">
    <property type="entry name" value="DNA UTILIZATION PROTEIN HOFN"/>
    <property type="match status" value="1"/>
</dbReference>
<gene>
    <name evidence="3" type="ORF">UT61_C0003G0030</name>
</gene>
<dbReference type="PANTHER" id="PTHR40278">
    <property type="entry name" value="DNA UTILIZATION PROTEIN HOFN"/>
    <property type="match status" value="1"/>
</dbReference>
<protein>
    <recommendedName>
        <fullName evidence="5">Fimbrial assembly family protein</fullName>
    </recommendedName>
</protein>
<dbReference type="InterPro" id="IPR007813">
    <property type="entry name" value="PilN"/>
</dbReference>
<evidence type="ECO:0008006" key="5">
    <source>
        <dbReference type="Google" id="ProtNLM"/>
    </source>
</evidence>
<keyword evidence="2" id="KW-0812">Transmembrane</keyword>
<keyword evidence="2" id="KW-0472">Membrane</keyword>
<sequence length="174" mass="19383">MAINLLPQDLKPKGYAVALAKNLRKLALISLIVFLVGTLTVFSIFIFYTRLLSQSAIQQENLKAEIKALQETEQKLILLKDRIDKFTAVENTQSLNIGVNVLDEVSELFPEGISFKEVTLSQEAIKVAVYSDNLQNLSRFILSLAGSGKFKSIYLVTLSFKPTEGYSAEFGFVK</sequence>
<evidence type="ECO:0000313" key="3">
    <source>
        <dbReference type="EMBL" id="KKR30702.1"/>
    </source>
</evidence>
<evidence type="ECO:0000256" key="2">
    <source>
        <dbReference type="SAM" id="Phobius"/>
    </source>
</evidence>
<dbReference type="AlphaFoldDB" id="A0A0G0SYN8"/>
<evidence type="ECO:0000256" key="1">
    <source>
        <dbReference type="SAM" id="Coils"/>
    </source>
</evidence>
<dbReference type="EMBL" id="LBXL01000003">
    <property type="protein sequence ID" value="KKR30702.1"/>
    <property type="molecule type" value="Genomic_DNA"/>
</dbReference>
<reference evidence="3 4" key="1">
    <citation type="journal article" date="2015" name="Nature">
        <title>rRNA introns, odd ribosomes, and small enigmatic genomes across a large radiation of phyla.</title>
        <authorList>
            <person name="Brown C.T."/>
            <person name="Hug L.A."/>
            <person name="Thomas B.C."/>
            <person name="Sharon I."/>
            <person name="Castelle C.J."/>
            <person name="Singh A."/>
            <person name="Wilkins M.J."/>
            <person name="Williams K.H."/>
            <person name="Banfield J.F."/>
        </authorList>
    </citation>
    <scope>NUCLEOTIDE SEQUENCE [LARGE SCALE GENOMIC DNA]</scope>
</reference>
<dbReference type="PATRIC" id="fig|1618552.3.peg.105"/>